<name>A0ACA9PI14_9GLOM</name>
<protein>
    <submittedName>
        <fullName evidence="1">1029_t:CDS:1</fullName>
    </submittedName>
</protein>
<dbReference type="Proteomes" id="UP000789860">
    <property type="component" value="Unassembled WGS sequence"/>
</dbReference>
<comment type="caution">
    <text evidence="1">The sequence shown here is derived from an EMBL/GenBank/DDBJ whole genome shotgun (WGS) entry which is preliminary data.</text>
</comment>
<gene>
    <name evidence="1" type="ORF">SCALOS_LOCUS10749</name>
</gene>
<dbReference type="EMBL" id="CAJVPM010041955">
    <property type="protein sequence ID" value="CAG8707777.1"/>
    <property type="molecule type" value="Genomic_DNA"/>
</dbReference>
<accession>A0ACA9PI14</accession>
<organism evidence="1 2">
    <name type="scientific">Scutellospora calospora</name>
    <dbReference type="NCBI Taxonomy" id="85575"/>
    <lineage>
        <taxon>Eukaryota</taxon>
        <taxon>Fungi</taxon>
        <taxon>Fungi incertae sedis</taxon>
        <taxon>Mucoromycota</taxon>
        <taxon>Glomeromycotina</taxon>
        <taxon>Glomeromycetes</taxon>
        <taxon>Diversisporales</taxon>
        <taxon>Gigasporaceae</taxon>
        <taxon>Scutellospora</taxon>
    </lineage>
</organism>
<proteinExistence type="predicted"/>
<feature type="non-terminal residue" evidence="1">
    <location>
        <position position="65"/>
    </location>
</feature>
<evidence type="ECO:0000313" key="1">
    <source>
        <dbReference type="EMBL" id="CAG8707777.1"/>
    </source>
</evidence>
<keyword evidence="2" id="KW-1185">Reference proteome</keyword>
<sequence length="65" mass="7813">MSHEHQSLLEAFQYHASIRPEEEVLLVPNGVEYEKINFRDFDLIINKYANYWNKQLESENLEKNS</sequence>
<evidence type="ECO:0000313" key="2">
    <source>
        <dbReference type="Proteomes" id="UP000789860"/>
    </source>
</evidence>
<reference evidence="1" key="1">
    <citation type="submission" date="2021-06" db="EMBL/GenBank/DDBJ databases">
        <authorList>
            <person name="Kallberg Y."/>
            <person name="Tangrot J."/>
            <person name="Rosling A."/>
        </authorList>
    </citation>
    <scope>NUCLEOTIDE SEQUENCE</scope>
    <source>
        <strain evidence="1">AU212A</strain>
    </source>
</reference>